<reference evidence="2 3" key="1">
    <citation type="journal article" date="2020" name="ISME J.">
        <title>Uncovering the hidden diversity of litter-decomposition mechanisms in mushroom-forming fungi.</title>
        <authorList>
            <person name="Floudas D."/>
            <person name="Bentzer J."/>
            <person name="Ahren D."/>
            <person name="Johansson T."/>
            <person name="Persson P."/>
            <person name="Tunlid A."/>
        </authorList>
    </citation>
    <scope>NUCLEOTIDE SEQUENCE [LARGE SCALE GENOMIC DNA]</scope>
    <source>
        <strain evidence="2 3">CBS 406.79</strain>
    </source>
</reference>
<evidence type="ECO:0000313" key="3">
    <source>
        <dbReference type="Proteomes" id="UP000518752"/>
    </source>
</evidence>
<organism evidence="2 3">
    <name type="scientific">Collybiopsis confluens</name>
    <dbReference type="NCBI Taxonomy" id="2823264"/>
    <lineage>
        <taxon>Eukaryota</taxon>
        <taxon>Fungi</taxon>
        <taxon>Dikarya</taxon>
        <taxon>Basidiomycota</taxon>
        <taxon>Agaricomycotina</taxon>
        <taxon>Agaricomycetes</taxon>
        <taxon>Agaricomycetidae</taxon>
        <taxon>Agaricales</taxon>
        <taxon>Marasmiineae</taxon>
        <taxon>Omphalotaceae</taxon>
        <taxon>Collybiopsis</taxon>
    </lineage>
</organism>
<sequence>MNPEDQQIIVQYGTTYYQESIPMIVTILTYGIFILATLIAVRAIVSKSLTRSRILLLACLIAIGIGFTWDVFYFAMSNLILIKYGLVQVVRGPEGLELAGVIADKKELPLLYMSSWAGVIAASRIFLFEWDGTLLIG</sequence>
<keyword evidence="1" id="KW-1133">Transmembrane helix</keyword>
<name>A0A8H5M3I1_9AGAR</name>
<feature type="transmembrane region" description="Helical" evidence="1">
    <location>
        <begin position="20"/>
        <end position="45"/>
    </location>
</feature>
<evidence type="ECO:0000313" key="2">
    <source>
        <dbReference type="EMBL" id="KAF5379329.1"/>
    </source>
</evidence>
<dbReference type="EMBL" id="JAACJN010000070">
    <property type="protein sequence ID" value="KAF5379329.1"/>
    <property type="molecule type" value="Genomic_DNA"/>
</dbReference>
<protein>
    <submittedName>
        <fullName evidence="2">Uncharacterized protein</fullName>
    </submittedName>
</protein>
<evidence type="ECO:0000256" key="1">
    <source>
        <dbReference type="SAM" id="Phobius"/>
    </source>
</evidence>
<keyword evidence="3" id="KW-1185">Reference proteome</keyword>
<keyword evidence="1" id="KW-0472">Membrane</keyword>
<dbReference type="AlphaFoldDB" id="A0A8H5M3I1"/>
<dbReference type="Proteomes" id="UP000518752">
    <property type="component" value="Unassembled WGS sequence"/>
</dbReference>
<proteinExistence type="predicted"/>
<feature type="transmembrane region" description="Helical" evidence="1">
    <location>
        <begin position="54"/>
        <end position="76"/>
    </location>
</feature>
<dbReference type="OrthoDB" id="2744793at2759"/>
<gene>
    <name evidence="2" type="ORF">D9757_007636</name>
</gene>
<accession>A0A8H5M3I1</accession>
<comment type="caution">
    <text evidence="2">The sequence shown here is derived from an EMBL/GenBank/DDBJ whole genome shotgun (WGS) entry which is preliminary data.</text>
</comment>
<keyword evidence="1" id="KW-0812">Transmembrane</keyword>